<dbReference type="GO" id="GO:0005737">
    <property type="term" value="C:cytoplasm"/>
    <property type="evidence" value="ECO:0007669"/>
    <property type="project" value="TreeGrafter"/>
</dbReference>
<feature type="compositionally biased region" description="Basic and acidic residues" evidence="1">
    <location>
        <begin position="691"/>
        <end position="701"/>
    </location>
</feature>
<dbReference type="STRING" id="703135.A0A2A9NCR9"/>
<evidence type="ECO:0000313" key="3">
    <source>
        <dbReference type="EMBL" id="PFH47114.1"/>
    </source>
</evidence>
<feature type="compositionally biased region" description="Low complexity" evidence="1">
    <location>
        <begin position="62"/>
        <end position="74"/>
    </location>
</feature>
<dbReference type="SUPFAM" id="SSF50969">
    <property type="entry name" value="YVTN repeat-like/Quinoprotein amine dehydrogenase"/>
    <property type="match status" value="2"/>
</dbReference>
<feature type="region of interest" description="Disordered" evidence="1">
    <location>
        <begin position="658"/>
        <end position="739"/>
    </location>
</feature>
<feature type="compositionally biased region" description="Basic and acidic residues" evidence="1">
    <location>
        <begin position="250"/>
        <end position="264"/>
    </location>
</feature>
<protein>
    <recommendedName>
        <fullName evidence="2">BCAS3 WD40 domain-containing protein</fullName>
    </recommendedName>
</protein>
<feature type="region of interest" description="Disordered" evidence="1">
    <location>
        <begin position="1"/>
        <end position="109"/>
    </location>
</feature>
<feature type="region of interest" description="Disordered" evidence="1">
    <location>
        <begin position="1390"/>
        <end position="1436"/>
    </location>
</feature>
<dbReference type="InterPro" id="IPR011044">
    <property type="entry name" value="Quino_amine_DH_bsu"/>
</dbReference>
<dbReference type="EMBL" id="KZ302133">
    <property type="protein sequence ID" value="PFH47114.1"/>
    <property type="molecule type" value="Genomic_DNA"/>
</dbReference>
<dbReference type="Proteomes" id="UP000242287">
    <property type="component" value="Unassembled WGS sequence"/>
</dbReference>
<dbReference type="PANTHER" id="PTHR13268">
    <property type="entry name" value="BREAST CARCINOMA AMPLIFIED SEQUENCE 3"/>
    <property type="match status" value="1"/>
</dbReference>
<organism evidence="3 4">
    <name type="scientific">Amanita thiersii Skay4041</name>
    <dbReference type="NCBI Taxonomy" id="703135"/>
    <lineage>
        <taxon>Eukaryota</taxon>
        <taxon>Fungi</taxon>
        <taxon>Dikarya</taxon>
        <taxon>Basidiomycota</taxon>
        <taxon>Agaricomycotina</taxon>
        <taxon>Agaricomycetes</taxon>
        <taxon>Agaricomycetidae</taxon>
        <taxon>Agaricales</taxon>
        <taxon>Pluteineae</taxon>
        <taxon>Amanitaceae</taxon>
        <taxon>Amanita</taxon>
    </lineage>
</organism>
<proteinExistence type="predicted"/>
<dbReference type="InterPro" id="IPR045142">
    <property type="entry name" value="BCAS3-like"/>
</dbReference>
<feature type="compositionally biased region" description="Low complexity" evidence="1">
    <location>
        <begin position="517"/>
        <end position="527"/>
    </location>
</feature>
<dbReference type="GO" id="GO:0042594">
    <property type="term" value="P:response to starvation"/>
    <property type="evidence" value="ECO:0007669"/>
    <property type="project" value="TreeGrafter"/>
</dbReference>
<feature type="compositionally biased region" description="Basic residues" evidence="1">
    <location>
        <begin position="1"/>
        <end position="10"/>
    </location>
</feature>
<dbReference type="GO" id="GO:0006914">
    <property type="term" value="P:autophagy"/>
    <property type="evidence" value="ECO:0007669"/>
    <property type="project" value="InterPro"/>
</dbReference>
<sequence length="1489" mass="159718">MPGKHNRNGRSARNYQSPPHVYNLSANSLPTHPPSPLPAADDDLLPPPMTRPYSLLEPHSVSPEPASSNESPAPTLSSLLDFDQHPSAPPASTITAPRRAVQSEPEVVDPEEVLDIRNVHRSPPFIQAPLPSLDEVLAKEDVGTFFHSPRPLISKPRMASLNVEDNLELDDSASVVSGHTRSPVLAREQTTLESFSRTLRTYVPSSIHIPVPRSAPSPPLVSRPVSFGSFSASRDIPSHLSQHHHHHNHVEHMQQHESGRRGMDVGHAAAAAVAAPRSGANRTSHGRNHSYVPDNAPAHSGLTQALHVDRYRNSSIERFNGTFRGMSYPGSDVTHADPILWSRWDKVHDRRLLILAYPSGFQLWDCTDLSSVTEVLNLNMNTSEWQGGGDIVHVAMLPAPHSRVVRRFGDPLAEDRPLLGIAMKSDSHRDTSTLFIYSLSRQYIIKRLSISGSMVTFDSNDYFLVISTTNPPALQILSPTTFEEVYTIASKSLVAFTPNSTSLYPNINQIASKLFPSASSSTSNNKNKSNDHVFLGSQSDGQQQGQHGQRQKQQQDASSSSSKAGASRPVFALSHRLIAFASSPSPATRQAQYHVPSSDSSSASPSSSPFGLGGLNMPMSQAELGNAALKVGGSLLSGMKTLSGIALSAAKNRIAMNNNDTISTSSPESRRHQQQHKRYVSTSAPSANHLEPGDDRRERRYSNTSMTSQDSTGRSHSGGSEQFHSTSPVPPNTLATARAGSENHGSYVTVLDLAPLLEVGGVTGSGAVAAGGGVGMGGPVVVTVAEFLTSRSGQPIAGLHFSHDGCSLAVVPQNGQVLQVYQIKPDPTVSRRIQAAATATANSPESGSSAQDQAVARVGSVREVVRNQDAVVRVYNLHRGRSQAVVDDVNWAHDGRWVAIGTQRPTVHVFAVNPYGGKPDPRSHIKGKVVNVHELQPSPVEVSPLARLRAVRPPAPDQPKVTLAFRFIESSEACLPSSLLPASTLPPASDVNSSPHHRTRPTNYQDLLVFDPNDGMLSLRRITTEVRLKDQSGGGVGGGMSSVAASMSGLGAATAVATSISLPKMAAAAGFGGNGNSASGVGNGAGGAAGAKLSLGSGSPGSIVFSQSVASNASSSMSNRITEATHELVGKETIVATWNLQRRRDWEEIRQPIIDVKPSMPTIRERTEASGQVNYLAQAELSTFSRSPNVLPRSIYLSHQFSFYSLGEDYHALIRRSQLDITGCKIDVRKEVEISAFPSSMASEAFVEGFSAPRDSRRHSASFDEPLASALAGGLEYTSPSSPILPMYPNGAPGSRPRSFRNSIPIRTIGEGMSESLSRLRREINKVRSPHLMPRVDNSGGAGNTSTSPGLVPLEFDEEDEDFLLSRDENERNKGGGEGGEEEAAWDGYSTIRGMPGGNGGSVVAEEVPGPSLLSPSTVDHGMIPDDLTDDGSTGWDWQDRQAVEEQERFDDISVGVVEGSDKEREREKVVVDRRMLATGKKKTKARRR</sequence>
<evidence type="ECO:0000259" key="2">
    <source>
        <dbReference type="Pfam" id="PF21034"/>
    </source>
</evidence>
<feature type="compositionally biased region" description="Low complexity" evidence="1">
    <location>
        <begin position="596"/>
        <end position="609"/>
    </location>
</feature>
<dbReference type="PANTHER" id="PTHR13268:SF0">
    <property type="entry name" value="BCAS3 MICROTUBULE ASSOCIATED CELL MIGRATION FACTOR"/>
    <property type="match status" value="1"/>
</dbReference>
<gene>
    <name evidence="3" type="ORF">AMATHDRAFT_68396</name>
</gene>
<feature type="region of interest" description="Disordered" evidence="1">
    <location>
        <begin position="1331"/>
        <end position="1353"/>
    </location>
</feature>
<feature type="domain" description="BCAS3 WD40" evidence="2">
    <location>
        <begin position="867"/>
        <end position="932"/>
    </location>
</feature>
<accession>A0A2A9NCR9</accession>
<dbReference type="InterPro" id="IPR048382">
    <property type="entry name" value="BCAS3_WD40"/>
</dbReference>
<feature type="region of interest" description="Disordered" evidence="1">
    <location>
        <begin position="583"/>
        <end position="614"/>
    </location>
</feature>
<feature type="compositionally biased region" description="Low complexity" evidence="1">
    <location>
        <begin position="536"/>
        <end position="566"/>
    </location>
</feature>
<name>A0A2A9NCR9_9AGAR</name>
<feature type="region of interest" description="Disordered" evidence="1">
    <location>
        <begin position="234"/>
        <end position="299"/>
    </location>
</feature>
<feature type="region of interest" description="Disordered" evidence="1">
    <location>
        <begin position="834"/>
        <end position="853"/>
    </location>
</feature>
<feature type="region of interest" description="Disordered" evidence="1">
    <location>
        <begin position="517"/>
        <end position="566"/>
    </location>
</feature>
<keyword evidence="4" id="KW-1185">Reference proteome</keyword>
<evidence type="ECO:0000313" key="4">
    <source>
        <dbReference type="Proteomes" id="UP000242287"/>
    </source>
</evidence>
<evidence type="ECO:0000256" key="1">
    <source>
        <dbReference type="SAM" id="MobiDB-lite"/>
    </source>
</evidence>
<dbReference type="OrthoDB" id="25778at2759"/>
<feature type="compositionally biased region" description="Low complexity" evidence="1">
    <location>
        <begin position="90"/>
        <end position="100"/>
    </location>
</feature>
<reference evidence="3 4" key="1">
    <citation type="submission" date="2014-02" db="EMBL/GenBank/DDBJ databases">
        <title>Transposable element dynamics among asymbiotic and ectomycorrhizal Amanita fungi.</title>
        <authorList>
            <consortium name="DOE Joint Genome Institute"/>
            <person name="Hess J."/>
            <person name="Skrede I."/>
            <person name="Wolfe B."/>
            <person name="LaButti K."/>
            <person name="Ohm R.A."/>
            <person name="Grigoriev I.V."/>
            <person name="Pringle A."/>
        </authorList>
    </citation>
    <scope>NUCLEOTIDE SEQUENCE [LARGE SCALE GENOMIC DNA]</scope>
    <source>
        <strain evidence="3 4">SKay4041</strain>
    </source>
</reference>
<dbReference type="Pfam" id="PF21034">
    <property type="entry name" value="BCAS3_WD40"/>
    <property type="match status" value="1"/>
</dbReference>
<feature type="compositionally biased region" description="Polar residues" evidence="1">
    <location>
        <begin position="702"/>
        <end position="727"/>
    </location>
</feature>
<feature type="compositionally biased region" description="Polar residues" evidence="1">
    <location>
        <begin position="837"/>
        <end position="852"/>
    </location>
</feature>
<feature type="compositionally biased region" description="Polar residues" evidence="1">
    <location>
        <begin position="658"/>
        <end position="667"/>
    </location>
</feature>